<proteinExistence type="predicted"/>
<evidence type="ECO:0000313" key="1">
    <source>
        <dbReference type="EMBL" id="KAK7477173.1"/>
    </source>
</evidence>
<gene>
    <name evidence="1" type="ORF">BaRGS_00031558</name>
</gene>
<dbReference type="Proteomes" id="UP001519460">
    <property type="component" value="Unassembled WGS sequence"/>
</dbReference>
<evidence type="ECO:0000313" key="2">
    <source>
        <dbReference type="Proteomes" id="UP001519460"/>
    </source>
</evidence>
<organism evidence="1 2">
    <name type="scientific">Batillaria attramentaria</name>
    <dbReference type="NCBI Taxonomy" id="370345"/>
    <lineage>
        <taxon>Eukaryota</taxon>
        <taxon>Metazoa</taxon>
        <taxon>Spiralia</taxon>
        <taxon>Lophotrochozoa</taxon>
        <taxon>Mollusca</taxon>
        <taxon>Gastropoda</taxon>
        <taxon>Caenogastropoda</taxon>
        <taxon>Sorbeoconcha</taxon>
        <taxon>Cerithioidea</taxon>
        <taxon>Batillariidae</taxon>
        <taxon>Batillaria</taxon>
    </lineage>
</organism>
<reference evidence="1 2" key="1">
    <citation type="journal article" date="2023" name="Sci. Data">
        <title>Genome assembly of the Korean intertidal mud-creeper Batillaria attramentaria.</title>
        <authorList>
            <person name="Patra A.K."/>
            <person name="Ho P.T."/>
            <person name="Jun S."/>
            <person name="Lee S.J."/>
            <person name="Kim Y."/>
            <person name="Won Y.J."/>
        </authorList>
    </citation>
    <scope>NUCLEOTIDE SEQUENCE [LARGE SCALE GENOMIC DNA]</scope>
    <source>
        <strain evidence="1">Wonlab-2016</strain>
    </source>
</reference>
<dbReference type="AlphaFoldDB" id="A0ABD0JQ20"/>
<dbReference type="EMBL" id="JACVVK020000356">
    <property type="protein sequence ID" value="KAK7477173.1"/>
    <property type="molecule type" value="Genomic_DNA"/>
</dbReference>
<name>A0ABD0JQ20_9CAEN</name>
<comment type="caution">
    <text evidence="1">The sequence shown here is derived from an EMBL/GenBank/DDBJ whole genome shotgun (WGS) entry which is preliminary data.</text>
</comment>
<sequence length="169" mass="18545">MAKQGKLLPFFLVATSGQVQSYASSIAHRLTLTDFWLIVIAILACLAAHDSDLCLRNCRLVSASRYNISQFPFQSQYTASGFSGLGFKSVTAKNEEIFDQVCGRWAESNWLCSVTWNHGNWSVSALPESVSQSPVRNGCLGNRTDHEQCRDGHPAFETVSAVIAVLGQE</sequence>
<protein>
    <submittedName>
        <fullName evidence="1">Uncharacterized protein</fullName>
    </submittedName>
</protein>
<keyword evidence="2" id="KW-1185">Reference proteome</keyword>
<accession>A0ABD0JQ20</accession>